<name>A0A6J7EJJ9_9ZZZZ</name>
<dbReference type="EMBL" id="CAFBLQ010000192">
    <property type="protein sequence ID" value="CAB4881868.1"/>
    <property type="molecule type" value="Genomic_DNA"/>
</dbReference>
<proteinExistence type="predicted"/>
<dbReference type="AntiFam" id="ANF00199">
    <property type="entry name" value="Shadow ORF (opposite gltB)"/>
</dbReference>
<gene>
    <name evidence="1" type="ORF">UFOPK3423_01425</name>
</gene>
<evidence type="ECO:0000313" key="1">
    <source>
        <dbReference type="EMBL" id="CAB4881868.1"/>
    </source>
</evidence>
<organism evidence="1">
    <name type="scientific">freshwater metagenome</name>
    <dbReference type="NCBI Taxonomy" id="449393"/>
    <lineage>
        <taxon>unclassified sequences</taxon>
        <taxon>metagenomes</taxon>
        <taxon>ecological metagenomes</taxon>
    </lineage>
</organism>
<protein>
    <submittedName>
        <fullName evidence="1">Unannotated protein</fullName>
    </submittedName>
</protein>
<reference evidence="1" key="1">
    <citation type="submission" date="2020-05" db="EMBL/GenBank/DDBJ databases">
        <authorList>
            <person name="Chiriac C."/>
            <person name="Salcher M."/>
            <person name="Ghai R."/>
            <person name="Kavagutti S V."/>
        </authorList>
    </citation>
    <scope>NUCLEOTIDE SEQUENCE</scope>
</reference>
<dbReference type="AntiFam" id="ANF00150">
    <property type="entry name" value="Shadow ORF (opposite gltB)"/>
</dbReference>
<sequence length="256" mass="28425">MCVLGRLGEQVELRAQPRANRHHDGLADRVDRRVGHLREELLEVTEQRRTTIGEDGERVVVPHRADRLLAGARHRRHENTQVLLRVTESKPPLVTGEHPGERHVSRLQIGELDAVVAEPLSVGPQRGDLALDLLVIDDASLLKIDEEDLPRLQAPESDDVLRLDREHSGLRAENHVAVGRLNPAPRAQAVAVKCRPDDPAVGEADRCGPVPRLHQAGVEGVEALELIAEVVPALVGLGDHHHRRVWQRAAREHQQL</sequence>
<dbReference type="AlphaFoldDB" id="A0A6J7EJJ9"/>
<accession>A0A6J7EJJ9</accession>